<keyword evidence="2" id="KW-1185">Reference proteome</keyword>
<name>A0A2R5G5X9_NOSCO</name>
<dbReference type="Proteomes" id="UP000245124">
    <property type="component" value="Unassembled WGS sequence"/>
</dbReference>
<sequence>MKIDVRGAVLAAKKYFEDIQDMIGNSINDILLEEVELSENKRFWYVTLGFSRPVAKTERTLIPEAISLATKYEREYKIFTVDAETGEVKSMKIREG</sequence>
<dbReference type="EMBL" id="BDUD01000002">
    <property type="protein sequence ID" value="GBG23154.1"/>
    <property type="molecule type" value="Genomic_DNA"/>
</dbReference>
<protein>
    <submittedName>
        <fullName evidence="1">Uncharacterized protein</fullName>
    </submittedName>
</protein>
<dbReference type="RefSeq" id="WP_109013366.1">
    <property type="nucleotide sequence ID" value="NZ_BDUD01000002.1"/>
</dbReference>
<organism evidence="1 2">
    <name type="scientific">Nostoc commune NIES-4072</name>
    <dbReference type="NCBI Taxonomy" id="2005467"/>
    <lineage>
        <taxon>Bacteria</taxon>
        <taxon>Bacillati</taxon>
        <taxon>Cyanobacteriota</taxon>
        <taxon>Cyanophyceae</taxon>
        <taxon>Nostocales</taxon>
        <taxon>Nostocaceae</taxon>
        <taxon>Nostoc</taxon>
    </lineage>
</organism>
<dbReference type="OrthoDB" id="463798at2"/>
<dbReference type="AlphaFoldDB" id="A0A2R5G5X9"/>
<evidence type="ECO:0000313" key="2">
    <source>
        <dbReference type="Proteomes" id="UP000245124"/>
    </source>
</evidence>
<gene>
    <name evidence="1" type="ORF">NIES4072_68660</name>
</gene>
<accession>A0A2R5G5X9</accession>
<proteinExistence type="predicted"/>
<reference evidence="1 2" key="1">
    <citation type="submission" date="2017-06" db="EMBL/GenBank/DDBJ databases">
        <title>Genome sequencing of cyanobaciteial culture collection at National Institute for Environmental Studies (NIES).</title>
        <authorList>
            <person name="Hirose Y."/>
            <person name="Shimura Y."/>
            <person name="Fujisawa T."/>
            <person name="Nakamura Y."/>
            <person name="Kawachi M."/>
        </authorList>
    </citation>
    <scope>NUCLEOTIDE SEQUENCE [LARGE SCALE GENOMIC DNA]</scope>
    <source>
        <strain evidence="1 2">NIES-4072</strain>
    </source>
</reference>
<evidence type="ECO:0000313" key="1">
    <source>
        <dbReference type="EMBL" id="GBG23154.1"/>
    </source>
</evidence>
<comment type="caution">
    <text evidence="1">The sequence shown here is derived from an EMBL/GenBank/DDBJ whole genome shotgun (WGS) entry which is preliminary data.</text>
</comment>